<comment type="caution">
    <text evidence="1">The sequence shown here is derived from an EMBL/GenBank/DDBJ whole genome shotgun (WGS) entry which is preliminary data.</text>
</comment>
<dbReference type="EMBL" id="CM043807">
    <property type="protein sequence ID" value="KAI4802938.1"/>
    <property type="molecule type" value="Genomic_DNA"/>
</dbReference>
<organism evidence="1 2">
    <name type="scientific">Chaenocephalus aceratus</name>
    <name type="common">Blackfin icefish</name>
    <name type="synonym">Chaenichthys aceratus</name>
    <dbReference type="NCBI Taxonomy" id="36190"/>
    <lineage>
        <taxon>Eukaryota</taxon>
        <taxon>Metazoa</taxon>
        <taxon>Chordata</taxon>
        <taxon>Craniata</taxon>
        <taxon>Vertebrata</taxon>
        <taxon>Euteleostomi</taxon>
        <taxon>Actinopterygii</taxon>
        <taxon>Neopterygii</taxon>
        <taxon>Teleostei</taxon>
        <taxon>Neoteleostei</taxon>
        <taxon>Acanthomorphata</taxon>
        <taxon>Eupercaria</taxon>
        <taxon>Perciformes</taxon>
        <taxon>Notothenioidei</taxon>
        <taxon>Channichthyidae</taxon>
        <taxon>Chaenocephalus</taxon>
    </lineage>
</organism>
<gene>
    <name evidence="1" type="ORF">KUCAC02_006505</name>
</gene>
<keyword evidence="2" id="KW-1185">Reference proteome</keyword>
<reference evidence="1" key="1">
    <citation type="submission" date="2022-05" db="EMBL/GenBank/DDBJ databases">
        <title>Chromosome-level genome of Chaenocephalus aceratus.</title>
        <authorList>
            <person name="Park H."/>
        </authorList>
    </citation>
    <scope>NUCLEOTIDE SEQUENCE</scope>
    <source>
        <strain evidence="1">KU_202001</strain>
    </source>
</reference>
<proteinExistence type="predicted"/>
<name>A0ACB9VS21_CHAAC</name>
<protein>
    <submittedName>
        <fullName evidence="1">Uncharacterized protein</fullName>
    </submittedName>
</protein>
<evidence type="ECO:0000313" key="1">
    <source>
        <dbReference type="EMBL" id="KAI4802938.1"/>
    </source>
</evidence>
<evidence type="ECO:0000313" key="2">
    <source>
        <dbReference type="Proteomes" id="UP001057452"/>
    </source>
</evidence>
<dbReference type="Proteomes" id="UP001057452">
    <property type="component" value="Chromosome 23"/>
</dbReference>
<sequence length="112" mass="12761">MPALNPSAQKFQPQEGKTISGTREPLQSREEEQEEQVHTVTSDEGEEDVVTTAIESSEEETVEDSEQRTMYPRRQRKQPQTLTYDKLGQPSFAERTISTTEIALNGYWLGNK</sequence>
<accession>A0ACB9VS21</accession>